<reference evidence="4" key="1">
    <citation type="journal article" date="2018" name="Nat. Microbiol.">
        <title>Leveraging single-cell genomics to expand the fungal tree of life.</title>
        <authorList>
            <person name="Ahrendt S.R."/>
            <person name="Quandt C.A."/>
            <person name="Ciobanu D."/>
            <person name="Clum A."/>
            <person name="Salamov A."/>
            <person name="Andreopoulos B."/>
            <person name="Cheng J.F."/>
            <person name="Woyke T."/>
            <person name="Pelin A."/>
            <person name="Henrissat B."/>
            <person name="Reynolds N.K."/>
            <person name="Benny G.L."/>
            <person name="Smith M.E."/>
            <person name="James T.Y."/>
            <person name="Grigoriev I.V."/>
        </authorList>
    </citation>
    <scope>NUCLEOTIDE SEQUENCE [LARGE SCALE GENOMIC DNA]</scope>
    <source>
        <strain evidence="4">ATCC 52028</strain>
    </source>
</reference>
<protein>
    <submittedName>
        <fullName evidence="3">Uncharacterized protein</fullName>
    </submittedName>
</protein>
<organism evidence="3 4">
    <name type="scientific">Caulochytrium protostelioides</name>
    <dbReference type="NCBI Taxonomy" id="1555241"/>
    <lineage>
        <taxon>Eukaryota</taxon>
        <taxon>Fungi</taxon>
        <taxon>Fungi incertae sedis</taxon>
        <taxon>Chytridiomycota</taxon>
        <taxon>Chytridiomycota incertae sedis</taxon>
        <taxon>Chytridiomycetes</taxon>
        <taxon>Caulochytriales</taxon>
        <taxon>Caulochytriaceae</taxon>
        <taxon>Caulochytrium</taxon>
    </lineage>
</organism>
<proteinExistence type="predicted"/>
<feature type="chain" id="PRO_5020925792" evidence="2">
    <location>
        <begin position="29"/>
        <end position="682"/>
    </location>
</feature>
<evidence type="ECO:0000313" key="3">
    <source>
        <dbReference type="EMBL" id="RKO99667.1"/>
    </source>
</evidence>
<keyword evidence="4" id="KW-1185">Reference proteome</keyword>
<gene>
    <name evidence="3" type="ORF">CXG81DRAFT_20266</name>
</gene>
<evidence type="ECO:0000256" key="1">
    <source>
        <dbReference type="SAM" id="Phobius"/>
    </source>
</evidence>
<dbReference type="Proteomes" id="UP000274922">
    <property type="component" value="Unassembled WGS sequence"/>
</dbReference>
<keyword evidence="1" id="KW-0812">Transmembrane</keyword>
<feature type="signal peptide" evidence="2">
    <location>
        <begin position="1"/>
        <end position="28"/>
    </location>
</feature>
<dbReference type="EMBL" id="ML014266">
    <property type="protein sequence ID" value="RKO99667.1"/>
    <property type="molecule type" value="Genomic_DNA"/>
</dbReference>
<keyword evidence="1" id="KW-0472">Membrane</keyword>
<evidence type="ECO:0000256" key="2">
    <source>
        <dbReference type="SAM" id="SignalP"/>
    </source>
</evidence>
<keyword evidence="2" id="KW-0732">Signal</keyword>
<keyword evidence="1" id="KW-1133">Transmembrane helix</keyword>
<evidence type="ECO:0000313" key="4">
    <source>
        <dbReference type="Proteomes" id="UP000274922"/>
    </source>
</evidence>
<accession>A0A4P9X3Q3</accession>
<name>A0A4P9X3Q3_9FUNG</name>
<feature type="transmembrane region" description="Helical" evidence="1">
    <location>
        <begin position="643"/>
        <end position="670"/>
    </location>
</feature>
<sequence length="682" mass="75272">MPFALWRHGAFVAALAVLGASLDQNTMAYGESLGGDPLAGLKDSHHYRAVHDQQARYMRSSASVQKAVQHLQTEVNARTGEPYWNPQQADAFYQAVDRRASQHLGLALGAITENAAAAGVSPVAMMDADLGHAWGQQVAVGLSHAASQYFAAALRHHPAFHDDSVIQAVPSIRRSASKEPSAAATHLSLMQQVHLAIAGAMLDGLSSQMPLTTKDYAEMVVEHAALSPSEGHTRLQRRDAADSAVSRQKAREAHKEKAIVASRKLVNPPFDWRKPVMEPSPRLRAWLLDQEVGVTDVTKVVDDLFDKMPTDLRSEFDYIEGLTDRSKWATYLYLDDQYSAEQSLLTQYLEKFPQKPEGFKQHIMTYLLGTNKDAVKKYLDDLRSHASKGYATILTLDADIDHLLSRIDKLPSLPSHITAADTSKAGLWDQLLPQMGGVLKELPLVDVVRTELGQDVTIDHLIALAKKLSTGPSGLLSPEESRLVAWFGEHSDVRAFIANTEASILHWDLAALIKYSTSSPTGLGTNFAALCDTLKSRLETLKLELKSLHWLWRQYESGMQVISWKEAANAELAQVAVSKGLWGAKLENFVEGKAILEQANERWTFVKPWVPPSVTTAIEEDFGTVVKSTAKTETKHMLKQKSMLVAMVACAVFGTALLLLIALVQGRFYVATRRRSRKYVTQ</sequence>
<dbReference type="AlphaFoldDB" id="A0A4P9X3Q3"/>